<organism evidence="2 3">
    <name type="scientific">Decorospora gaudefroyi</name>
    <dbReference type="NCBI Taxonomy" id="184978"/>
    <lineage>
        <taxon>Eukaryota</taxon>
        <taxon>Fungi</taxon>
        <taxon>Dikarya</taxon>
        <taxon>Ascomycota</taxon>
        <taxon>Pezizomycotina</taxon>
        <taxon>Dothideomycetes</taxon>
        <taxon>Pleosporomycetidae</taxon>
        <taxon>Pleosporales</taxon>
        <taxon>Pleosporineae</taxon>
        <taxon>Pleosporaceae</taxon>
        <taxon>Decorospora</taxon>
    </lineage>
</organism>
<evidence type="ECO:0000256" key="1">
    <source>
        <dbReference type="SAM" id="Phobius"/>
    </source>
</evidence>
<dbReference type="AlphaFoldDB" id="A0A6A5KHK2"/>
<keyword evidence="1" id="KW-0472">Membrane</keyword>
<name>A0A6A5KHK2_9PLEO</name>
<keyword evidence="3" id="KW-1185">Reference proteome</keyword>
<reference evidence="2" key="1">
    <citation type="submission" date="2020-01" db="EMBL/GenBank/DDBJ databases">
        <authorList>
            <consortium name="DOE Joint Genome Institute"/>
            <person name="Haridas S."/>
            <person name="Albert R."/>
            <person name="Binder M."/>
            <person name="Bloem J."/>
            <person name="Labutti K."/>
            <person name="Salamov A."/>
            <person name="Andreopoulos B."/>
            <person name="Baker S.E."/>
            <person name="Barry K."/>
            <person name="Bills G."/>
            <person name="Bluhm B.H."/>
            <person name="Cannon C."/>
            <person name="Castanera R."/>
            <person name="Culley D.E."/>
            <person name="Daum C."/>
            <person name="Ezra D."/>
            <person name="Gonzalez J.B."/>
            <person name="Henrissat B."/>
            <person name="Kuo A."/>
            <person name="Liang C."/>
            <person name="Lipzen A."/>
            <person name="Lutzoni F."/>
            <person name="Magnuson J."/>
            <person name="Mondo S."/>
            <person name="Nolan M."/>
            <person name="Ohm R."/>
            <person name="Pangilinan J."/>
            <person name="Park H.-J."/>
            <person name="Ramirez L."/>
            <person name="Alfaro M."/>
            <person name="Sun H."/>
            <person name="Tritt A."/>
            <person name="Yoshinaga Y."/>
            <person name="Zwiers L.-H."/>
            <person name="Turgeon B.G."/>
            <person name="Goodwin S.B."/>
            <person name="Spatafora J.W."/>
            <person name="Crous P.W."/>
            <person name="Grigoriev I.V."/>
        </authorList>
    </citation>
    <scope>NUCLEOTIDE SEQUENCE</scope>
    <source>
        <strain evidence="2">P77</strain>
    </source>
</reference>
<keyword evidence="1" id="KW-0812">Transmembrane</keyword>
<proteinExistence type="predicted"/>
<evidence type="ECO:0000313" key="2">
    <source>
        <dbReference type="EMBL" id="KAF1833954.1"/>
    </source>
</evidence>
<evidence type="ECO:0000313" key="3">
    <source>
        <dbReference type="Proteomes" id="UP000800040"/>
    </source>
</evidence>
<gene>
    <name evidence="2" type="ORF">BDW02DRAFT_647958</name>
</gene>
<dbReference type="Proteomes" id="UP000800040">
    <property type="component" value="Unassembled WGS sequence"/>
</dbReference>
<sequence>MAMYMNSASDEQTLIIDLGASPITNHDLTQMLRKATYNYRHNVSTRVAAHVGKHPPWEKFHETEMKHYKWLRVRVKPSATHASVIPSDSYVSGVICPECKRWSKLGSACSRCTKPLQDEAGVFAERDVISGIMEGALATLGIIATIGTMLFLTLLEMS</sequence>
<keyword evidence="1" id="KW-1133">Transmembrane helix</keyword>
<accession>A0A6A5KHK2</accession>
<feature type="transmembrane region" description="Helical" evidence="1">
    <location>
        <begin position="136"/>
        <end position="155"/>
    </location>
</feature>
<protein>
    <submittedName>
        <fullName evidence="2">Uncharacterized protein</fullName>
    </submittedName>
</protein>
<dbReference type="EMBL" id="ML975309">
    <property type="protein sequence ID" value="KAF1833954.1"/>
    <property type="molecule type" value="Genomic_DNA"/>
</dbReference>